<dbReference type="Gene3D" id="1.10.10.10">
    <property type="entry name" value="Winged helix-like DNA-binding domain superfamily/Winged helix DNA-binding domain"/>
    <property type="match status" value="1"/>
</dbReference>
<comment type="similarity">
    <text evidence="1">Belongs to the LysR transcriptional regulatory family.</text>
</comment>
<dbReference type="PRINTS" id="PR00039">
    <property type="entry name" value="HTHLYSR"/>
</dbReference>
<reference evidence="6 7" key="1">
    <citation type="submission" date="2016-07" db="EMBL/GenBank/DDBJ databases">
        <title>Draft Genome Sequence of Methylobrevis pamukkalensis PK2.</title>
        <authorList>
            <person name="Vasilenko O.V."/>
            <person name="Doronina N.V."/>
            <person name="Shmareva M.N."/>
            <person name="Tarlachkov S.V."/>
            <person name="Mustakhimov I."/>
            <person name="Trotsenko Y.A."/>
        </authorList>
    </citation>
    <scope>NUCLEOTIDE SEQUENCE [LARGE SCALE GENOMIC DNA]</scope>
    <source>
        <strain evidence="6 7">PK2</strain>
    </source>
</reference>
<dbReference type="InterPro" id="IPR005119">
    <property type="entry name" value="LysR_subst-bd"/>
</dbReference>
<organism evidence="6 7">
    <name type="scientific">Methylobrevis pamukkalensis</name>
    <dbReference type="NCBI Taxonomy" id="1439726"/>
    <lineage>
        <taxon>Bacteria</taxon>
        <taxon>Pseudomonadati</taxon>
        <taxon>Pseudomonadota</taxon>
        <taxon>Alphaproteobacteria</taxon>
        <taxon>Hyphomicrobiales</taxon>
        <taxon>Pleomorphomonadaceae</taxon>
        <taxon>Methylobrevis</taxon>
    </lineage>
</organism>
<dbReference type="InterPro" id="IPR036390">
    <property type="entry name" value="WH_DNA-bd_sf"/>
</dbReference>
<dbReference type="SUPFAM" id="SSF46785">
    <property type="entry name" value="Winged helix' DNA-binding domain"/>
    <property type="match status" value="1"/>
</dbReference>
<dbReference type="InterPro" id="IPR050950">
    <property type="entry name" value="HTH-type_LysR_regulators"/>
</dbReference>
<sequence>MLVRHLHYFVALAREKHFARAAEICHVAQPTLSAAIHKLEEELDVRLIVRGNRFRGLTSEGERLLVWAQQILTDYDGLRDDLAGLRRGLSGRLRLGVVPAAMPRIAEMTGRFHLAHPAATVDIETMTSRAIQRGLEAFEIDAGVTYLDNEPLDHVRRVPLYRETYVFATGADGPLGARSSITWAEAAETRLCLLGPDMQNRRIIDRVAAGIGLTIRPAVTCSSYLGICSHLRGGGWSSIVPHTFLDAFGEAPASSSSRWWSRPIRRRSASSSPTASRCRRWRGRC</sequence>
<evidence type="ECO:0000256" key="2">
    <source>
        <dbReference type="ARBA" id="ARBA00023015"/>
    </source>
</evidence>
<dbReference type="GO" id="GO:0003677">
    <property type="term" value="F:DNA binding"/>
    <property type="evidence" value="ECO:0007669"/>
    <property type="project" value="UniProtKB-KW"/>
</dbReference>
<proteinExistence type="inferred from homology"/>
<dbReference type="GO" id="GO:0005829">
    <property type="term" value="C:cytosol"/>
    <property type="evidence" value="ECO:0007669"/>
    <property type="project" value="TreeGrafter"/>
</dbReference>
<evidence type="ECO:0000256" key="4">
    <source>
        <dbReference type="ARBA" id="ARBA00023163"/>
    </source>
</evidence>
<dbReference type="Proteomes" id="UP000094622">
    <property type="component" value="Unassembled WGS sequence"/>
</dbReference>
<evidence type="ECO:0000313" key="7">
    <source>
        <dbReference type="Proteomes" id="UP000094622"/>
    </source>
</evidence>
<name>A0A1E3H6U1_9HYPH</name>
<dbReference type="EMBL" id="MCRJ01000026">
    <property type="protein sequence ID" value="ODN71221.1"/>
    <property type="molecule type" value="Genomic_DNA"/>
</dbReference>
<comment type="caution">
    <text evidence="6">The sequence shown here is derived from an EMBL/GenBank/DDBJ whole genome shotgun (WGS) entry which is preliminary data.</text>
</comment>
<dbReference type="RefSeq" id="WP_069306326.1">
    <property type="nucleotide sequence ID" value="NZ_MCRJ01000026.1"/>
</dbReference>
<evidence type="ECO:0000313" key="6">
    <source>
        <dbReference type="EMBL" id="ODN71221.1"/>
    </source>
</evidence>
<keyword evidence="3" id="KW-0238">DNA-binding</keyword>
<dbReference type="GO" id="GO:0003700">
    <property type="term" value="F:DNA-binding transcription factor activity"/>
    <property type="evidence" value="ECO:0007669"/>
    <property type="project" value="InterPro"/>
</dbReference>
<gene>
    <name evidence="6" type="primary">cynR_1</name>
    <name evidence="6" type="ORF">A6302_01418</name>
</gene>
<dbReference type="PATRIC" id="fig|1439726.3.peg.1489"/>
<keyword evidence="2" id="KW-0805">Transcription regulation</keyword>
<dbReference type="PANTHER" id="PTHR30419:SF31">
    <property type="entry name" value="BLR3139 PROTEIN"/>
    <property type="match status" value="1"/>
</dbReference>
<dbReference type="PANTHER" id="PTHR30419">
    <property type="entry name" value="HTH-TYPE TRANSCRIPTIONAL REGULATOR YBHD"/>
    <property type="match status" value="1"/>
</dbReference>
<dbReference type="InterPro" id="IPR000847">
    <property type="entry name" value="LysR_HTH_N"/>
</dbReference>
<dbReference type="PROSITE" id="PS50931">
    <property type="entry name" value="HTH_LYSR"/>
    <property type="match status" value="1"/>
</dbReference>
<accession>A0A1E3H6U1</accession>
<dbReference type="Gene3D" id="3.40.190.290">
    <property type="match status" value="1"/>
</dbReference>
<keyword evidence="7" id="KW-1185">Reference proteome</keyword>
<evidence type="ECO:0000259" key="5">
    <source>
        <dbReference type="PROSITE" id="PS50931"/>
    </source>
</evidence>
<keyword evidence="4" id="KW-0804">Transcription</keyword>
<dbReference type="FunFam" id="1.10.10.10:FF:000001">
    <property type="entry name" value="LysR family transcriptional regulator"/>
    <property type="match status" value="1"/>
</dbReference>
<dbReference type="AlphaFoldDB" id="A0A1E3H6U1"/>
<evidence type="ECO:0000256" key="1">
    <source>
        <dbReference type="ARBA" id="ARBA00009437"/>
    </source>
</evidence>
<dbReference type="Pfam" id="PF00126">
    <property type="entry name" value="HTH_1"/>
    <property type="match status" value="1"/>
</dbReference>
<evidence type="ECO:0000256" key="3">
    <source>
        <dbReference type="ARBA" id="ARBA00023125"/>
    </source>
</evidence>
<dbReference type="InterPro" id="IPR036388">
    <property type="entry name" value="WH-like_DNA-bd_sf"/>
</dbReference>
<dbReference type="CDD" id="cd05466">
    <property type="entry name" value="PBP2_LTTR_substrate"/>
    <property type="match status" value="1"/>
</dbReference>
<dbReference type="SUPFAM" id="SSF53850">
    <property type="entry name" value="Periplasmic binding protein-like II"/>
    <property type="match status" value="1"/>
</dbReference>
<protein>
    <submittedName>
        <fullName evidence="6">HTH-type transcriptional regulator CynR</fullName>
    </submittedName>
</protein>
<dbReference type="Pfam" id="PF03466">
    <property type="entry name" value="LysR_substrate"/>
    <property type="match status" value="1"/>
</dbReference>
<feature type="domain" description="HTH lysR-type" evidence="5">
    <location>
        <begin position="1"/>
        <end position="58"/>
    </location>
</feature>